<dbReference type="PANTHER" id="PTHR42928:SF5">
    <property type="entry name" value="BLR1237 PROTEIN"/>
    <property type="match status" value="1"/>
</dbReference>
<gene>
    <name evidence="4" type="ORF">FHW18_003674</name>
</gene>
<dbReference type="PIRSF" id="PIRSF017082">
    <property type="entry name" value="YflP"/>
    <property type="match status" value="1"/>
</dbReference>
<keyword evidence="5" id="KW-1185">Reference proteome</keyword>
<feature type="signal peptide" evidence="3">
    <location>
        <begin position="1"/>
        <end position="41"/>
    </location>
</feature>
<proteinExistence type="inferred from homology"/>
<name>A0A7Y9LPF2_9BURK</name>
<keyword evidence="4" id="KW-0675">Receptor</keyword>
<protein>
    <submittedName>
        <fullName evidence="4">Tripartite-type tricarboxylate transporter receptor subunit TctC</fullName>
    </submittedName>
</protein>
<organism evidence="4 5">
    <name type="scientific">Pigmentiphaga litoralis</name>
    <dbReference type="NCBI Taxonomy" id="516702"/>
    <lineage>
        <taxon>Bacteria</taxon>
        <taxon>Pseudomonadati</taxon>
        <taxon>Pseudomonadota</taxon>
        <taxon>Betaproteobacteria</taxon>
        <taxon>Burkholderiales</taxon>
        <taxon>Alcaligenaceae</taxon>
        <taxon>Pigmentiphaga</taxon>
    </lineage>
</organism>
<dbReference type="EMBL" id="JACBYR010000001">
    <property type="protein sequence ID" value="NYE84403.1"/>
    <property type="molecule type" value="Genomic_DNA"/>
</dbReference>
<dbReference type="InterPro" id="IPR005064">
    <property type="entry name" value="BUG"/>
</dbReference>
<evidence type="ECO:0000313" key="5">
    <source>
        <dbReference type="Proteomes" id="UP000542125"/>
    </source>
</evidence>
<evidence type="ECO:0000256" key="1">
    <source>
        <dbReference type="ARBA" id="ARBA00006987"/>
    </source>
</evidence>
<dbReference type="AlphaFoldDB" id="A0A7Y9LPF2"/>
<feature type="chain" id="PRO_5030562260" evidence="3">
    <location>
        <begin position="42"/>
        <end position="363"/>
    </location>
</feature>
<evidence type="ECO:0000313" key="4">
    <source>
        <dbReference type="EMBL" id="NYE84403.1"/>
    </source>
</evidence>
<accession>A0A7Y9LPF2</accession>
<feature type="compositionally biased region" description="Low complexity" evidence="2">
    <location>
        <begin position="43"/>
        <end position="58"/>
    </location>
</feature>
<dbReference type="Pfam" id="PF03401">
    <property type="entry name" value="TctC"/>
    <property type="match status" value="1"/>
</dbReference>
<reference evidence="4 5" key="1">
    <citation type="submission" date="2020-07" db="EMBL/GenBank/DDBJ databases">
        <title>Genomic Encyclopedia of Type Strains, Phase IV (KMG-V): Genome sequencing to study the core and pangenomes of soil and plant-associated prokaryotes.</title>
        <authorList>
            <person name="Whitman W."/>
        </authorList>
    </citation>
    <scope>NUCLEOTIDE SEQUENCE [LARGE SCALE GENOMIC DNA]</scope>
    <source>
        <strain evidence="4 5">SAS40</strain>
    </source>
</reference>
<dbReference type="Gene3D" id="3.40.190.150">
    <property type="entry name" value="Bordetella uptake gene, domain 1"/>
    <property type="match status" value="1"/>
</dbReference>
<evidence type="ECO:0000256" key="2">
    <source>
        <dbReference type="SAM" id="MobiDB-lite"/>
    </source>
</evidence>
<comment type="caution">
    <text evidence="4">The sequence shown here is derived from an EMBL/GenBank/DDBJ whole genome shotgun (WGS) entry which is preliminary data.</text>
</comment>
<dbReference type="RefSeq" id="WP_179588089.1">
    <property type="nucleotide sequence ID" value="NZ_JACBYR010000001.1"/>
</dbReference>
<dbReference type="CDD" id="cd13578">
    <property type="entry name" value="PBP2_Bug27"/>
    <property type="match status" value="1"/>
</dbReference>
<dbReference type="SUPFAM" id="SSF53850">
    <property type="entry name" value="Periplasmic binding protein-like II"/>
    <property type="match status" value="1"/>
</dbReference>
<dbReference type="InterPro" id="IPR042100">
    <property type="entry name" value="Bug_dom1"/>
</dbReference>
<dbReference type="Gene3D" id="3.40.190.10">
    <property type="entry name" value="Periplasmic binding protein-like II"/>
    <property type="match status" value="1"/>
</dbReference>
<dbReference type="PANTHER" id="PTHR42928">
    <property type="entry name" value="TRICARBOXYLATE-BINDING PROTEIN"/>
    <property type="match status" value="1"/>
</dbReference>
<evidence type="ECO:0000256" key="3">
    <source>
        <dbReference type="SAM" id="SignalP"/>
    </source>
</evidence>
<comment type="similarity">
    <text evidence="1">Belongs to the UPF0065 (bug) family.</text>
</comment>
<keyword evidence="3" id="KW-0732">Signal</keyword>
<feature type="region of interest" description="Disordered" evidence="2">
    <location>
        <begin position="43"/>
        <end position="65"/>
    </location>
</feature>
<sequence>MNPLFTQRRRVLRAAAIGPLSRMATFVAPLSLTLATQPASAAETSAESAAGNAASTAGKPADKTSWPTRPVRVIVPFAPAGTVDMLARYVGNQMQKQTGQAFVIENRPGAGGNVGTEQAVQAPADGYTLLVSGLPTHIFNPFLYARLPFDPMRDLTHIAMLASAPNLLIVNPALDIKTVGELVERARAQPGKISFSSAGNGTSGHLAGELLRGQAGVAVQHVPYKGQSDAISAVVRGDVAFAFVTIPGTLALVNDGRLRAIAVTSKTRSKLVPDVPTVAQAGYPDFEVLAWYSMAAPARTTPQVIDTLAATMTRILGTDESRDWLAAQGLEPNVLTKDAFLAYMRAETAKWGPIIRASGAVAN</sequence>
<dbReference type="Proteomes" id="UP000542125">
    <property type="component" value="Unassembled WGS sequence"/>
</dbReference>